<dbReference type="GO" id="GO:0007096">
    <property type="term" value="P:regulation of exit from mitosis"/>
    <property type="evidence" value="ECO:0007669"/>
    <property type="project" value="InterPro"/>
</dbReference>
<dbReference type="PANTHER" id="PTHR15681">
    <property type="entry name" value="MAD2L1-BINDING PROTEIN"/>
    <property type="match status" value="1"/>
</dbReference>
<dbReference type="GO" id="GO:0005634">
    <property type="term" value="C:nucleus"/>
    <property type="evidence" value="ECO:0007669"/>
    <property type="project" value="InterPro"/>
</dbReference>
<feature type="region of interest" description="Disordered" evidence="1">
    <location>
        <begin position="1"/>
        <end position="23"/>
    </location>
</feature>
<feature type="region of interest" description="Disordered" evidence="1">
    <location>
        <begin position="381"/>
        <end position="410"/>
    </location>
</feature>
<evidence type="ECO:0000313" key="2">
    <source>
        <dbReference type="EMBL" id="CDI54852.1"/>
    </source>
</evidence>
<proteinExistence type="predicted"/>
<accession>A0A077R783</accession>
<name>A0A077R783_9BASI</name>
<reference evidence="2" key="1">
    <citation type="journal article" date="2014" name="Genome Biol. Evol.">
        <title>Gene Loss Rather Than Gene Gain Is Associated with a Host Jump from Monocots to Dicots in the Smut Fungus Melanopsichium pennsylvanicum.</title>
        <authorList>
            <person name="Sharma R."/>
            <person name="Mishra B."/>
            <person name="Runge F."/>
            <person name="Thines M."/>
        </authorList>
    </citation>
    <scope>NUCLEOTIDE SEQUENCE</scope>
    <source>
        <strain evidence="2">4</strain>
    </source>
</reference>
<feature type="compositionally biased region" description="Polar residues" evidence="1">
    <location>
        <begin position="356"/>
        <end position="367"/>
    </location>
</feature>
<dbReference type="InterPro" id="IPR053729">
    <property type="entry name" value="MAD2L1BP_domain_sf"/>
</dbReference>
<dbReference type="PANTHER" id="PTHR15681:SF1">
    <property type="entry name" value="MAD2L1-BINDING PROTEIN"/>
    <property type="match status" value="1"/>
</dbReference>
<dbReference type="AlphaFoldDB" id="A0A077R783"/>
<dbReference type="EMBL" id="HG529630">
    <property type="protein sequence ID" value="CDI54852.1"/>
    <property type="molecule type" value="Genomic_DNA"/>
</dbReference>
<dbReference type="InterPro" id="IPR009511">
    <property type="entry name" value="MAD1/Cdc20-bound-Mad2-bd"/>
</dbReference>
<dbReference type="Gene3D" id="3.30.900.20">
    <property type="match status" value="1"/>
</dbReference>
<feature type="region of interest" description="Disordered" evidence="1">
    <location>
        <begin position="341"/>
        <end position="367"/>
    </location>
</feature>
<sequence length="604" mass="65824">MATSNQNQHIRRQRPRRGGAQCSHSARLDVPVLQLGSNMALQLAHERNGLLLSHALSSAYHDRSRILKALEHTNIDMSKAQTCGHCNQLTVRLAESLLHHLLFAKGQLPEPVSLIRNKKEVIAGNTATSSRQRSKMGSTRMRKQDRLLRKLDLLRSQLEQAATHLAKLAANNGEGPSRPTYAGLSDDLSFNDVRLLVVMGSSATMPREVFVLDLIQAVGICSTAKDTVQKFVDSSALDSSRPPTTKEQVDAQLQHLLAQSSDDRQRDAARVRTSSNWERKLVRLLVSDQRLEPFLGTPLAPTKTHLFLSAPASFRCPGWSVRHHLDFDLDRLCERVVSSSADTSMSSPHDLDGFKTASSSPLHSDNTRWSKSACESLSSVADSWPEDGASDHVGESSISSVSDDSGSPSVANDVWRVSSEMIGTDAWLPRCSSLLASSALSLEGSVEASRTGSSLSSCTVYGQTSDEVATPDKLKRACEDSEVCVESGMAMEIASSTIKSISAMADTDAGQAIGRRSRQPKAGSLLSRNLLRGNRSRQPWYAASDSSSVRSIASSLKRAPRCAGLRIDFTDPDLVEPLHAPQMNNAGRVERCWFQCEAVLEGFR</sequence>
<evidence type="ECO:0000256" key="1">
    <source>
        <dbReference type="SAM" id="MobiDB-lite"/>
    </source>
</evidence>
<feature type="compositionally biased region" description="Low complexity" evidence="1">
    <location>
        <begin position="395"/>
        <end position="410"/>
    </location>
</feature>
<protein>
    <submittedName>
        <fullName evidence="2">Uncharacterized protein</fullName>
    </submittedName>
</protein>
<organism evidence="2">
    <name type="scientific">Melanopsichium pennsylvanicum 4</name>
    <dbReference type="NCBI Taxonomy" id="1398559"/>
    <lineage>
        <taxon>Eukaryota</taxon>
        <taxon>Fungi</taxon>
        <taxon>Dikarya</taxon>
        <taxon>Basidiomycota</taxon>
        <taxon>Ustilaginomycotina</taxon>
        <taxon>Ustilaginomycetes</taxon>
        <taxon>Ustilaginales</taxon>
        <taxon>Ustilaginaceae</taxon>
        <taxon>Melanopsichium</taxon>
    </lineage>
</organism>